<comment type="caution">
    <text evidence="1">The sequence shown here is derived from an EMBL/GenBank/DDBJ whole genome shotgun (WGS) entry which is preliminary data.</text>
</comment>
<evidence type="ECO:0000313" key="1">
    <source>
        <dbReference type="EMBL" id="TFV93728.1"/>
    </source>
</evidence>
<dbReference type="EMBL" id="SPSB01000004">
    <property type="protein sequence ID" value="TFV93728.1"/>
    <property type="molecule type" value="Genomic_DNA"/>
</dbReference>
<dbReference type="OrthoDB" id="981781at2"/>
<proteinExistence type="predicted"/>
<dbReference type="Proteomes" id="UP000297647">
    <property type="component" value="Unassembled WGS sequence"/>
</dbReference>
<sequence>MTEDEFDLLDELYFVQPYDYLQETLNWSEDRLLDTLDSLYRKAFIKCLSAPDDELFGAINILENGKEMLFLATKKGLMAHNAL</sequence>
<gene>
    <name evidence="1" type="ORF">E4S40_13080</name>
</gene>
<accession>A0A4Y9QPB3</accession>
<dbReference type="AlphaFoldDB" id="A0A4Y9QPB3"/>
<evidence type="ECO:0000313" key="2">
    <source>
        <dbReference type="Proteomes" id="UP000297647"/>
    </source>
</evidence>
<reference evidence="1 2" key="1">
    <citation type="submission" date="2019-03" db="EMBL/GenBank/DDBJ databases">
        <title>Algoriphagus sp. nov, a new strain isolated from root system soil of mangrove plant Kandelia.</title>
        <authorList>
            <person name="Yin Q."/>
            <person name="Wang K."/>
            <person name="Song Z."/>
        </authorList>
    </citation>
    <scope>NUCLEOTIDE SEQUENCE [LARGE SCALE GENOMIC DNA]</scope>
    <source>
        <strain evidence="1 2">XY-J91</strain>
    </source>
</reference>
<keyword evidence="2" id="KW-1185">Reference proteome</keyword>
<protein>
    <submittedName>
        <fullName evidence="1">Uncharacterized protein</fullName>
    </submittedName>
</protein>
<name>A0A4Y9QPB3_9BACT</name>
<organism evidence="1 2">
    <name type="scientific">Algoriphagus kandeliae</name>
    <dbReference type="NCBI Taxonomy" id="2562278"/>
    <lineage>
        <taxon>Bacteria</taxon>
        <taxon>Pseudomonadati</taxon>
        <taxon>Bacteroidota</taxon>
        <taxon>Cytophagia</taxon>
        <taxon>Cytophagales</taxon>
        <taxon>Cyclobacteriaceae</taxon>
        <taxon>Algoriphagus</taxon>
    </lineage>
</organism>